<dbReference type="Pfam" id="PF03060">
    <property type="entry name" value="NMO"/>
    <property type="match status" value="2"/>
</dbReference>
<keyword evidence="3" id="KW-0560">Oxidoreductase</keyword>
<dbReference type="PANTHER" id="PTHR32332:SF20">
    <property type="entry name" value="2-NITROPROPANE DIOXYGENASE-LIKE PROTEIN"/>
    <property type="match status" value="1"/>
</dbReference>
<dbReference type="Gene3D" id="3.20.20.70">
    <property type="entry name" value="Aldolase class I"/>
    <property type="match status" value="1"/>
</dbReference>
<protein>
    <submittedName>
        <fullName evidence="4">Nitronate monooxygenase</fullName>
    </submittedName>
</protein>
<name>A0ABT5MA95_9BURK</name>
<evidence type="ECO:0000313" key="5">
    <source>
        <dbReference type="Proteomes" id="UP001528672"/>
    </source>
</evidence>
<dbReference type="PANTHER" id="PTHR32332">
    <property type="entry name" value="2-NITROPROPANE DIOXYGENASE"/>
    <property type="match status" value="1"/>
</dbReference>
<dbReference type="InterPro" id="IPR013785">
    <property type="entry name" value="Aldolase_TIM"/>
</dbReference>
<gene>
    <name evidence="4" type="ORF">PSQ39_02425</name>
</gene>
<evidence type="ECO:0000256" key="2">
    <source>
        <dbReference type="ARBA" id="ARBA00022643"/>
    </source>
</evidence>
<accession>A0ABT5MA95</accession>
<reference evidence="4 5" key="1">
    <citation type="submission" date="2023-02" db="EMBL/GenBank/DDBJ databases">
        <title>Bacterial whole genome sequence for Curvibacter sp. HBC28.</title>
        <authorList>
            <person name="Le V."/>
            <person name="Ko S.-R."/>
            <person name="Ahn C.-Y."/>
            <person name="Oh H.-M."/>
        </authorList>
    </citation>
    <scope>NUCLEOTIDE SEQUENCE [LARGE SCALE GENOMIC DNA]</scope>
    <source>
        <strain evidence="4 5">HBC28</strain>
    </source>
</reference>
<evidence type="ECO:0000256" key="3">
    <source>
        <dbReference type="ARBA" id="ARBA00023002"/>
    </source>
</evidence>
<dbReference type="RefSeq" id="WP_273924996.1">
    <property type="nucleotide sequence ID" value="NZ_JAQSIO010000001.1"/>
</dbReference>
<organism evidence="4 5">
    <name type="scientific">Curvibacter microcysteis</name>
    <dbReference type="NCBI Taxonomy" id="3026419"/>
    <lineage>
        <taxon>Bacteria</taxon>
        <taxon>Pseudomonadati</taxon>
        <taxon>Pseudomonadota</taxon>
        <taxon>Betaproteobacteria</taxon>
        <taxon>Burkholderiales</taxon>
        <taxon>Comamonadaceae</taxon>
        <taxon>Curvibacter</taxon>
    </lineage>
</organism>
<dbReference type="CDD" id="cd04730">
    <property type="entry name" value="NPD_like"/>
    <property type="match status" value="1"/>
</dbReference>
<dbReference type="InterPro" id="IPR004136">
    <property type="entry name" value="NMO"/>
</dbReference>
<keyword evidence="1" id="KW-0285">Flavoprotein</keyword>
<evidence type="ECO:0000256" key="1">
    <source>
        <dbReference type="ARBA" id="ARBA00022630"/>
    </source>
</evidence>
<dbReference type="Proteomes" id="UP001528672">
    <property type="component" value="Unassembled WGS sequence"/>
</dbReference>
<dbReference type="EMBL" id="JAQSIO010000001">
    <property type="protein sequence ID" value="MDD0813478.1"/>
    <property type="molecule type" value="Genomic_DNA"/>
</dbReference>
<keyword evidence="5" id="KW-1185">Reference proteome</keyword>
<proteinExistence type="predicted"/>
<comment type="caution">
    <text evidence="4">The sequence shown here is derived from an EMBL/GenBank/DDBJ whole genome shotgun (WGS) entry which is preliminary data.</text>
</comment>
<dbReference type="GO" id="GO:0004497">
    <property type="term" value="F:monooxygenase activity"/>
    <property type="evidence" value="ECO:0007669"/>
    <property type="project" value="UniProtKB-KW"/>
</dbReference>
<evidence type="ECO:0000313" key="4">
    <source>
        <dbReference type="EMBL" id="MDD0813478.1"/>
    </source>
</evidence>
<keyword evidence="2" id="KW-0288">FMN</keyword>
<keyword evidence="4" id="KW-0503">Monooxygenase</keyword>
<dbReference type="SUPFAM" id="SSF51412">
    <property type="entry name" value="Inosine monophosphate dehydrogenase (IMPDH)"/>
    <property type="match status" value="1"/>
</dbReference>
<sequence length="320" mass="33288">MSTPSPALAGNRVLAHTGARYPIFQAPMGWIARTPLASAVSRAGGLGIIETSSGETANCQAEIRQMLALGLPFGVNLPIRFLHDEAMLRFVCDSGVRFVTTSAGSPAKFIAPLKSAGITVYHAVPTLETALKCADAGVDGLVVEGAEGGGFKNPEEVSTLVLLQSIRSRVDLPLVAAGGIVDGRGMAAAFALGAEAIQMGTRFVCCAESPVHANYKNAIAAASETGTWVLNKKASPCIRALKSERTRHIHEAGLMPADTFAGLQQVYFGGDMEAAPALAGQSVGLIEGVKTAQEIIDDTLQGFFDITARLGGLAQRHAFG</sequence>